<protein>
    <submittedName>
        <fullName evidence="2">Uncharacterized protein</fullName>
    </submittedName>
</protein>
<comment type="caution">
    <text evidence="2">The sequence shown here is derived from an EMBL/GenBank/DDBJ whole genome shotgun (WGS) entry which is preliminary data.</text>
</comment>
<proteinExistence type="predicted"/>
<gene>
    <name evidence="2" type="ORF">LCGC14_0855700</name>
</gene>
<name>A0A0F9PDX3_9ZZZZ</name>
<keyword evidence="1" id="KW-1133">Transmembrane helix</keyword>
<evidence type="ECO:0000256" key="1">
    <source>
        <dbReference type="SAM" id="Phobius"/>
    </source>
</evidence>
<feature type="transmembrane region" description="Helical" evidence="1">
    <location>
        <begin position="24"/>
        <end position="42"/>
    </location>
</feature>
<organism evidence="2">
    <name type="scientific">marine sediment metagenome</name>
    <dbReference type="NCBI Taxonomy" id="412755"/>
    <lineage>
        <taxon>unclassified sequences</taxon>
        <taxon>metagenomes</taxon>
        <taxon>ecological metagenomes</taxon>
    </lineage>
</organism>
<accession>A0A0F9PDX3</accession>
<dbReference type="EMBL" id="LAZR01002573">
    <property type="protein sequence ID" value="KKN28324.1"/>
    <property type="molecule type" value="Genomic_DNA"/>
</dbReference>
<evidence type="ECO:0000313" key="2">
    <source>
        <dbReference type="EMBL" id="KKN28324.1"/>
    </source>
</evidence>
<dbReference type="AlphaFoldDB" id="A0A0F9PDX3"/>
<keyword evidence="1" id="KW-0472">Membrane</keyword>
<keyword evidence="1" id="KW-0812">Transmembrane</keyword>
<sequence length="43" mass="4983">MIYPEDYRFFHELDKPRKLGFDDVLVILIGISIIAALICIAFI</sequence>
<reference evidence="2" key="1">
    <citation type="journal article" date="2015" name="Nature">
        <title>Complex archaea that bridge the gap between prokaryotes and eukaryotes.</title>
        <authorList>
            <person name="Spang A."/>
            <person name="Saw J.H."/>
            <person name="Jorgensen S.L."/>
            <person name="Zaremba-Niedzwiedzka K."/>
            <person name="Martijn J."/>
            <person name="Lind A.E."/>
            <person name="van Eijk R."/>
            <person name="Schleper C."/>
            <person name="Guy L."/>
            <person name="Ettema T.J."/>
        </authorList>
    </citation>
    <scope>NUCLEOTIDE SEQUENCE</scope>
</reference>